<proteinExistence type="inferred from homology"/>
<dbReference type="PANTHER" id="PTHR10746:SF6">
    <property type="entry name" value="LARGE RIBOSOMAL SUBUNIT PROTEIN UL4M"/>
    <property type="match status" value="1"/>
</dbReference>
<dbReference type="InterPro" id="IPR013005">
    <property type="entry name" value="Ribosomal_uL4-like"/>
</dbReference>
<feature type="non-terminal residue" evidence="5">
    <location>
        <position position="64"/>
    </location>
</feature>
<evidence type="ECO:0000256" key="3">
    <source>
        <dbReference type="ARBA" id="ARBA00023274"/>
    </source>
</evidence>
<organism evidence="5">
    <name type="scientific">marine metagenome</name>
    <dbReference type="NCBI Taxonomy" id="408172"/>
    <lineage>
        <taxon>unclassified sequences</taxon>
        <taxon>metagenomes</taxon>
        <taxon>ecological metagenomes</taxon>
    </lineage>
</organism>
<dbReference type="GO" id="GO:0006412">
    <property type="term" value="P:translation"/>
    <property type="evidence" value="ECO:0007669"/>
    <property type="project" value="InterPro"/>
</dbReference>
<reference evidence="5" key="1">
    <citation type="submission" date="2018-05" db="EMBL/GenBank/DDBJ databases">
        <authorList>
            <person name="Lanie J.A."/>
            <person name="Ng W.-L."/>
            <person name="Kazmierczak K.M."/>
            <person name="Andrzejewski T.M."/>
            <person name="Davidsen T.M."/>
            <person name="Wayne K.J."/>
            <person name="Tettelin H."/>
            <person name="Glass J.I."/>
            <person name="Rusch D."/>
            <person name="Podicherti R."/>
            <person name="Tsui H.-C.T."/>
            <person name="Winkler M.E."/>
        </authorList>
    </citation>
    <scope>NUCLEOTIDE SEQUENCE</scope>
</reference>
<dbReference type="AlphaFoldDB" id="A0A382Y613"/>
<evidence type="ECO:0000256" key="4">
    <source>
        <dbReference type="SAM" id="MobiDB-lite"/>
    </source>
</evidence>
<dbReference type="Pfam" id="PF00573">
    <property type="entry name" value="Ribosomal_L4"/>
    <property type="match status" value="1"/>
</dbReference>
<keyword evidence="2" id="KW-0689">Ribosomal protein</keyword>
<comment type="similarity">
    <text evidence="1">Belongs to the universal ribosomal protein uL4 family.</text>
</comment>
<keyword evidence="3" id="KW-0687">Ribonucleoprotein</keyword>
<feature type="region of interest" description="Disordered" evidence="4">
    <location>
        <begin position="42"/>
        <end position="64"/>
    </location>
</feature>
<evidence type="ECO:0000313" key="5">
    <source>
        <dbReference type="EMBL" id="SVD78654.1"/>
    </source>
</evidence>
<gene>
    <name evidence="5" type="ORF">METZ01_LOCUS431508</name>
</gene>
<dbReference type="SUPFAM" id="SSF52166">
    <property type="entry name" value="Ribosomal protein L4"/>
    <property type="match status" value="1"/>
</dbReference>
<protein>
    <recommendedName>
        <fullName evidence="6">50S ribosomal protein L4</fullName>
    </recommendedName>
</protein>
<dbReference type="EMBL" id="UINC01173193">
    <property type="protein sequence ID" value="SVD78654.1"/>
    <property type="molecule type" value="Genomic_DNA"/>
</dbReference>
<dbReference type="Gene3D" id="3.40.1370.10">
    <property type="match status" value="1"/>
</dbReference>
<sequence length="64" mass="6727">MQIVVRNSSGDNVDTITVSDNLFDAPMNQALVHQVAVAHMANARQGTSSTKTRGMVSGGGAKPW</sequence>
<dbReference type="GO" id="GO:0003735">
    <property type="term" value="F:structural constituent of ribosome"/>
    <property type="evidence" value="ECO:0007669"/>
    <property type="project" value="InterPro"/>
</dbReference>
<evidence type="ECO:0000256" key="2">
    <source>
        <dbReference type="ARBA" id="ARBA00022980"/>
    </source>
</evidence>
<dbReference type="InterPro" id="IPR002136">
    <property type="entry name" value="Ribosomal_uL4"/>
</dbReference>
<accession>A0A382Y613</accession>
<name>A0A382Y613_9ZZZZ</name>
<evidence type="ECO:0008006" key="6">
    <source>
        <dbReference type="Google" id="ProtNLM"/>
    </source>
</evidence>
<dbReference type="GO" id="GO:0005840">
    <property type="term" value="C:ribosome"/>
    <property type="evidence" value="ECO:0007669"/>
    <property type="project" value="UniProtKB-KW"/>
</dbReference>
<dbReference type="InterPro" id="IPR023574">
    <property type="entry name" value="Ribosomal_uL4_dom_sf"/>
</dbReference>
<evidence type="ECO:0000256" key="1">
    <source>
        <dbReference type="ARBA" id="ARBA00010528"/>
    </source>
</evidence>
<dbReference type="GO" id="GO:1990904">
    <property type="term" value="C:ribonucleoprotein complex"/>
    <property type="evidence" value="ECO:0007669"/>
    <property type="project" value="UniProtKB-KW"/>
</dbReference>
<dbReference type="PANTHER" id="PTHR10746">
    <property type="entry name" value="50S RIBOSOMAL PROTEIN L4"/>
    <property type="match status" value="1"/>
</dbReference>